<dbReference type="PANTHER" id="PTHR34293">
    <property type="entry name" value="HTH-TYPE TRANSCRIPTIONAL REGULATOR TRMBL2"/>
    <property type="match status" value="1"/>
</dbReference>
<evidence type="ECO:0000259" key="1">
    <source>
        <dbReference type="SMART" id="SM00421"/>
    </source>
</evidence>
<keyword evidence="2" id="KW-0238">DNA-binding</keyword>
<dbReference type="Gene3D" id="1.10.10.10">
    <property type="entry name" value="Winged helix-like DNA-binding domain superfamily/Winged helix DNA-binding domain"/>
    <property type="match status" value="1"/>
</dbReference>
<sequence length="309" mass="34516">MSLARLGLTADQERLYRYLLRNPDADPRTLGAELAVPELPRVVAELQALGLLDEGRVPAPPVAAVDLLVQQRIEHARRQLDDLTLAWDILTELAEEHGSGRTVHLIEHVPGGPEVVRRVRALLATEPRELARLRLHAVHPGTGHDDEALHHLLARGLRSRTLLPTHALGHPDQESQVRHRHSLGDLHRTTTEPVRNLVVVNRSTAFVQADPADPRAGALQIRQPGLVRILSDLFEGMWSRACDLDDPFLTPFERRVLHALAQHHTDEAAARSLSISVRKFRGHVADLKARLGTETRFQTALRARELGWL</sequence>
<dbReference type="SMART" id="SM00421">
    <property type="entry name" value="HTH_LUXR"/>
    <property type="match status" value="1"/>
</dbReference>
<dbReference type="AlphaFoldDB" id="A0A7W3QSE8"/>
<comment type="caution">
    <text evidence="2">The sequence shown here is derived from an EMBL/GenBank/DDBJ whole genome shotgun (WGS) entry which is preliminary data.</text>
</comment>
<feature type="domain" description="HTH luxR-type" evidence="1">
    <location>
        <begin position="246"/>
        <end position="303"/>
    </location>
</feature>
<proteinExistence type="predicted"/>
<evidence type="ECO:0000313" key="2">
    <source>
        <dbReference type="EMBL" id="MBA8957779.1"/>
    </source>
</evidence>
<keyword evidence="3" id="KW-1185">Reference proteome</keyword>
<dbReference type="InterPro" id="IPR000792">
    <property type="entry name" value="Tscrpt_reg_LuxR_C"/>
</dbReference>
<name>A0A7W3QSE8_ACTNM</name>
<gene>
    <name evidence="2" type="ORF">HNR61_009479</name>
</gene>
<dbReference type="GO" id="GO:0003677">
    <property type="term" value="F:DNA binding"/>
    <property type="evidence" value="ECO:0007669"/>
    <property type="project" value="UniProtKB-KW"/>
</dbReference>
<dbReference type="EMBL" id="JACJIA010000031">
    <property type="protein sequence ID" value="MBA8957779.1"/>
    <property type="molecule type" value="Genomic_DNA"/>
</dbReference>
<dbReference type="InterPro" id="IPR051797">
    <property type="entry name" value="TrmB-like"/>
</dbReference>
<protein>
    <submittedName>
        <fullName evidence="2">DNA-binding CsgD family transcriptional regulator</fullName>
    </submittedName>
</protein>
<dbReference type="InterPro" id="IPR036388">
    <property type="entry name" value="WH-like_DNA-bd_sf"/>
</dbReference>
<dbReference type="SUPFAM" id="SSF46894">
    <property type="entry name" value="C-terminal effector domain of the bipartite response regulators"/>
    <property type="match status" value="1"/>
</dbReference>
<dbReference type="InterPro" id="IPR016032">
    <property type="entry name" value="Sig_transdc_resp-reg_C-effctor"/>
</dbReference>
<dbReference type="GO" id="GO:0006355">
    <property type="term" value="P:regulation of DNA-templated transcription"/>
    <property type="evidence" value="ECO:0007669"/>
    <property type="project" value="InterPro"/>
</dbReference>
<dbReference type="PANTHER" id="PTHR34293:SF1">
    <property type="entry name" value="HTH-TYPE TRANSCRIPTIONAL REGULATOR TRMBL2"/>
    <property type="match status" value="1"/>
</dbReference>
<reference evidence="2 3" key="1">
    <citation type="submission" date="2020-08" db="EMBL/GenBank/DDBJ databases">
        <title>Genomic Encyclopedia of Type Strains, Phase IV (KMG-IV): sequencing the most valuable type-strain genomes for metagenomic binning, comparative biology and taxonomic classification.</title>
        <authorList>
            <person name="Goeker M."/>
        </authorList>
    </citation>
    <scope>NUCLEOTIDE SEQUENCE [LARGE SCALE GENOMIC DNA]</scope>
    <source>
        <strain evidence="2 3">DSM 44197</strain>
    </source>
</reference>
<evidence type="ECO:0000313" key="3">
    <source>
        <dbReference type="Proteomes" id="UP000572680"/>
    </source>
</evidence>
<dbReference type="Proteomes" id="UP000572680">
    <property type="component" value="Unassembled WGS sequence"/>
</dbReference>
<dbReference type="RefSeq" id="WP_182849565.1">
    <property type="nucleotide sequence ID" value="NZ_BAAALP010000114.1"/>
</dbReference>
<organism evidence="2 3">
    <name type="scientific">Actinomadura namibiensis</name>
    <dbReference type="NCBI Taxonomy" id="182080"/>
    <lineage>
        <taxon>Bacteria</taxon>
        <taxon>Bacillati</taxon>
        <taxon>Actinomycetota</taxon>
        <taxon>Actinomycetes</taxon>
        <taxon>Streptosporangiales</taxon>
        <taxon>Thermomonosporaceae</taxon>
        <taxon>Actinomadura</taxon>
    </lineage>
</organism>
<accession>A0A7W3QSE8</accession>